<dbReference type="SMART" id="SM00283">
    <property type="entry name" value="MA"/>
    <property type="match status" value="1"/>
</dbReference>
<keyword evidence="2" id="KW-1003">Cell membrane</keyword>
<dbReference type="InterPro" id="IPR000727">
    <property type="entry name" value="T_SNARE_dom"/>
</dbReference>
<dbReference type="SMART" id="SM00304">
    <property type="entry name" value="HAMP"/>
    <property type="match status" value="1"/>
</dbReference>
<dbReference type="PANTHER" id="PTHR32089">
    <property type="entry name" value="METHYL-ACCEPTING CHEMOTAXIS PROTEIN MCPB"/>
    <property type="match status" value="1"/>
</dbReference>
<dbReference type="Gene3D" id="6.10.340.10">
    <property type="match status" value="1"/>
</dbReference>
<feature type="domain" description="Methyl-accepting transducer" evidence="7">
    <location>
        <begin position="433"/>
        <end position="655"/>
    </location>
</feature>
<dbReference type="InterPro" id="IPR004089">
    <property type="entry name" value="MCPsignal_dom"/>
</dbReference>
<dbReference type="Pfam" id="PF00015">
    <property type="entry name" value="MCPsignal"/>
    <property type="match status" value="1"/>
</dbReference>
<dbReference type="PROSITE" id="PS50111">
    <property type="entry name" value="CHEMOTAXIS_TRANSDUC_2"/>
    <property type="match status" value="1"/>
</dbReference>
<evidence type="ECO:0000313" key="10">
    <source>
        <dbReference type="EMBL" id="SFK29944.1"/>
    </source>
</evidence>
<evidence type="ECO:0000259" key="7">
    <source>
        <dbReference type="PROSITE" id="PS50111"/>
    </source>
</evidence>
<evidence type="ECO:0000313" key="11">
    <source>
        <dbReference type="Proteomes" id="UP000199473"/>
    </source>
</evidence>
<accession>A0A1I3YDJ8</accession>
<protein>
    <submittedName>
        <fullName evidence="10">Methyl-accepting chemotaxis protein</fullName>
    </submittedName>
</protein>
<name>A0A1I3YDJ8_9PROT</name>
<keyword evidence="6" id="KW-1133">Transmembrane helix</keyword>
<evidence type="ECO:0000256" key="6">
    <source>
        <dbReference type="SAM" id="Phobius"/>
    </source>
</evidence>
<feature type="transmembrane region" description="Helical" evidence="6">
    <location>
        <begin position="317"/>
        <end position="338"/>
    </location>
</feature>
<organism evidence="10 11">
    <name type="scientific">Falsiroseomonas stagni DSM 19981</name>
    <dbReference type="NCBI Taxonomy" id="1123062"/>
    <lineage>
        <taxon>Bacteria</taxon>
        <taxon>Pseudomonadati</taxon>
        <taxon>Pseudomonadota</taxon>
        <taxon>Alphaproteobacteria</taxon>
        <taxon>Acetobacterales</taxon>
        <taxon>Roseomonadaceae</taxon>
        <taxon>Falsiroseomonas</taxon>
    </lineage>
</organism>
<dbReference type="RefSeq" id="WP_092956791.1">
    <property type="nucleotide sequence ID" value="NZ_FOSQ01000001.1"/>
</dbReference>
<evidence type="ECO:0000256" key="2">
    <source>
        <dbReference type="ARBA" id="ARBA00022519"/>
    </source>
</evidence>
<dbReference type="GO" id="GO:0005886">
    <property type="term" value="C:plasma membrane"/>
    <property type="evidence" value="ECO:0007669"/>
    <property type="project" value="UniProtKB-SubCell"/>
</dbReference>
<evidence type="ECO:0000256" key="4">
    <source>
        <dbReference type="ARBA" id="ARBA00029447"/>
    </source>
</evidence>
<sequence>MRIRSIFALALSAIAVVALSASTVVLVSGWQDLRRSEAAVKVGQAYASMLVVPELMGNERAVMARIVGAAQPAAADVSAFAEARRRVDGQVEAVRQSLRAAEAHMPRVVGEAYGQLAQQLAAWRAEVDATMTRPHAERLPRQPQLSARSSELQARLGEPMRLAEQRLQAMDAEVGDLAGIARLVIDLRESMSTFVQPVGGALRQNRQITPDELARSEAGRGAFDATLARLSAAATGEAAAPALRRSYEESIGRALEVKRLFDTASAEARAGRGFTMDVAAWNRGIEQLGVMFGLRDAALAELKAALAETRAQSMRSMALVGVAALLLLLGLGIGGWLFQRHVLAALERITIAMGDVAGGKLDTPVPHAARRDEVGELARALEVFKRNAQEALDLQRERAAAEAARQRRVAAMEGLIQNFASAVNATLGRVGGSTTAMTRAADTVGGASDETRQLAAKVAAAAEQASGEVRTVVVATEELTASVSEVSRQVQHASLVAGEAVNEAEAANTNVKGLAVAAQKIGEVVRLISGIANQTNLLALNATIEAARAGEAGKGFAVVASEVKSLAAQTAKATEEISGQISEIQAATGEAVATIQGIVQRISQMNDVSTTIAAAVEQQGASTREIAASIQRTASGTDAVSRETAAVTAAANAMGGATGDMLGTIQQVSADSATLRTDIDGFLAGIRAA</sequence>
<dbReference type="Pfam" id="PF00672">
    <property type="entry name" value="HAMP"/>
    <property type="match status" value="1"/>
</dbReference>
<dbReference type="PROSITE" id="PS50192">
    <property type="entry name" value="T_SNARE"/>
    <property type="match status" value="1"/>
</dbReference>
<dbReference type="InterPro" id="IPR003660">
    <property type="entry name" value="HAMP_dom"/>
</dbReference>
<dbReference type="PANTHER" id="PTHR32089:SF112">
    <property type="entry name" value="LYSOZYME-LIKE PROTEIN-RELATED"/>
    <property type="match status" value="1"/>
</dbReference>
<dbReference type="GO" id="GO:0007165">
    <property type="term" value="P:signal transduction"/>
    <property type="evidence" value="ECO:0007669"/>
    <property type="project" value="UniProtKB-KW"/>
</dbReference>
<dbReference type="AlphaFoldDB" id="A0A1I3YDJ8"/>
<gene>
    <name evidence="10" type="ORF">SAMN02745775_1011202</name>
</gene>
<comment type="similarity">
    <text evidence="4">Belongs to the methyl-accepting chemotaxis (MCP) protein family.</text>
</comment>
<proteinExistence type="inferred from homology"/>
<keyword evidence="2" id="KW-0997">Cell inner membrane</keyword>
<dbReference type="STRING" id="1123062.SAMN02745775_1011202"/>
<evidence type="ECO:0000256" key="1">
    <source>
        <dbReference type="ARBA" id="ARBA00004429"/>
    </source>
</evidence>
<keyword evidence="3 5" id="KW-0807">Transducer</keyword>
<keyword evidence="6" id="KW-0472">Membrane</keyword>
<evidence type="ECO:0000256" key="3">
    <source>
        <dbReference type="ARBA" id="ARBA00023224"/>
    </source>
</evidence>
<keyword evidence="6" id="KW-0812">Transmembrane</keyword>
<dbReference type="EMBL" id="FOSQ01000001">
    <property type="protein sequence ID" value="SFK29944.1"/>
    <property type="molecule type" value="Genomic_DNA"/>
</dbReference>
<evidence type="ECO:0000256" key="5">
    <source>
        <dbReference type="PROSITE-ProRule" id="PRU00284"/>
    </source>
</evidence>
<evidence type="ECO:0000259" key="8">
    <source>
        <dbReference type="PROSITE" id="PS50192"/>
    </source>
</evidence>
<feature type="domain" description="T-SNARE coiled-coil homology" evidence="8">
    <location>
        <begin position="585"/>
        <end position="647"/>
    </location>
</feature>
<dbReference type="Gene3D" id="1.10.287.950">
    <property type="entry name" value="Methyl-accepting chemotaxis protein"/>
    <property type="match status" value="1"/>
</dbReference>
<dbReference type="SUPFAM" id="SSF58104">
    <property type="entry name" value="Methyl-accepting chemotaxis protein (MCP) signaling domain"/>
    <property type="match status" value="1"/>
</dbReference>
<dbReference type="OrthoDB" id="7295762at2"/>
<evidence type="ECO:0000259" key="9">
    <source>
        <dbReference type="PROSITE" id="PS50885"/>
    </source>
</evidence>
<dbReference type="Proteomes" id="UP000199473">
    <property type="component" value="Unassembled WGS sequence"/>
</dbReference>
<dbReference type="PROSITE" id="PS50885">
    <property type="entry name" value="HAMP"/>
    <property type="match status" value="1"/>
</dbReference>
<feature type="domain" description="HAMP" evidence="9">
    <location>
        <begin position="340"/>
        <end position="393"/>
    </location>
</feature>
<keyword evidence="11" id="KW-1185">Reference proteome</keyword>
<dbReference type="CDD" id="cd06225">
    <property type="entry name" value="HAMP"/>
    <property type="match status" value="1"/>
</dbReference>
<comment type="subcellular location">
    <subcellularLocation>
        <location evidence="1">Cell inner membrane</location>
        <topology evidence="1">Multi-pass membrane protein</topology>
    </subcellularLocation>
</comment>
<reference evidence="10 11" key="1">
    <citation type="submission" date="2016-10" db="EMBL/GenBank/DDBJ databases">
        <authorList>
            <person name="de Groot N.N."/>
        </authorList>
    </citation>
    <scope>NUCLEOTIDE SEQUENCE [LARGE SCALE GENOMIC DNA]</scope>
    <source>
        <strain evidence="10 11">DSM 19981</strain>
    </source>
</reference>